<evidence type="ECO:0000256" key="4">
    <source>
        <dbReference type="ARBA" id="ARBA00022692"/>
    </source>
</evidence>
<evidence type="ECO:0000256" key="3">
    <source>
        <dbReference type="ARBA" id="ARBA00022475"/>
    </source>
</evidence>
<keyword evidence="2" id="KW-0813">Transport</keyword>
<reference evidence="8 9" key="1">
    <citation type="submission" date="2020-04" db="EMBL/GenBank/DDBJ databases">
        <title>Ramlibacter sp. G-1-2-2 isolated from soil.</title>
        <authorList>
            <person name="Dahal R.H."/>
        </authorList>
    </citation>
    <scope>NUCLEOTIDE SEQUENCE [LARGE SCALE GENOMIC DNA]</scope>
    <source>
        <strain evidence="8 9">G-1-2-2</strain>
    </source>
</reference>
<feature type="transmembrane region" description="Helical" evidence="7">
    <location>
        <begin position="193"/>
        <end position="214"/>
    </location>
</feature>
<evidence type="ECO:0000256" key="2">
    <source>
        <dbReference type="ARBA" id="ARBA00022448"/>
    </source>
</evidence>
<comment type="subcellular location">
    <subcellularLocation>
        <location evidence="1">Cell inner membrane</location>
        <topology evidence="1">Multi-pass membrane protein</topology>
    </subcellularLocation>
</comment>
<evidence type="ECO:0000256" key="5">
    <source>
        <dbReference type="ARBA" id="ARBA00022989"/>
    </source>
</evidence>
<gene>
    <name evidence="8" type="ORF">HHL11_04180</name>
</gene>
<dbReference type="EMBL" id="JABBFX010000001">
    <property type="protein sequence ID" value="NML42936.1"/>
    <property type="molecule type" value="Genomic_DNA"/>
</dbReference>
<feature type="transmembrane region" description="Helical" evidence="7">
    <location>
        <begin position="167"/>
        <end position="187"/>
    </location>
</feature>
<evidence type="ECO:0000313" key="8">
    <source>
        <dbReference type="EMBL" id="NML42936.1"/>
    </source>
</evidence>
<name>A0A848GWA5_9BURK</name>
<feature type="transmembrane region" description="Helical" evidence="7">
    <location>
        <begin position="287"/>
        <end position="309"/>
    </location>
</feature>
<comment type="caution">
    <text evidence="8">The sequence shown here is derived from an EMBL/GenBank/DDBJ whole genome shotgun (WGS) entry which is preliminary data.</text>
</comment>
<dbReference type="PANTHER" id="PTHR43549:SF3">
    <property type="entry name" value="MULTIDRUG RESISTANCE PROTEIN YPNP-RELATED"/>
    <property type="match status" value="1"/>
</dbReference>
<evidence type="ECO:0000256" key="6">
    <source>
        <dbReference type="ARBA" id="ARBA00023136"/>
    </source>
</evidence>
<feature type="transmembrane region" description="Helical" evidence="7">
    <location>
        <begin position="420"/>
        <end position="442"/>
    </location>
</feature>
<evidence type="ECO:0000256" key="7">
    <source>
        <dbReference type="SAM" id="Phobius"/>
    </source>
</evidence>
<feature type="transmembrane region" description="Helical" evidence="7">
    <location>
        <begin position="134"/>
        <end position="155"/>
    </location>
</feature>
<evidence type="ECO:0000256" key="1">
    <source>
        <dbReference type="ARBA" id="ARBA00004429"/>
    </source>
</evidence>
<dbReference type="NCBIfam" id="TIGR00797">
    <property type="entry name" value="matE"/>
    <property type="match status" value="1"/>
</dbReference>
<dbReference type="InterPro" id="IPR048279">
    <property type="entry name" value="MdtK-like"/>
</dbReference>
<accession>A0A848GWA5</accession>
<feature type="transmembrane region" description="Helical" evidence="7">
    <location>
        <begin position="91"/>
        <end position="114"/>
    </location>
</feature>
<dbReference type="InterPro" id="IPR052031">
    <property type="entry name" value="Membrane_Transporter-Flippase"/>
</dbReference>
<feature type="transmembrane region" description="Helical" evidence="7">
    <location>
        <begin position="47"/>
        <end position="70"/>
    </location>
</feature>
<keyword evidence="4 7" id="KW-0812">Transmembrane</keyword>
<dbReference type="InterPro" id="IPR002528">
    <property type="entry name" value="MATE_fam"/>
</dbReference>
<dbReference type="RefSeq" id="WP_169417180.1">
    <property type="nucleotide sequence ID" value="NZ_JABBFX010000001.1"/>
</dbReference>
<feature type="transmembrane region" description="Helical" evidence="7">
    <location>
        <begin position="390"/>
        <end position="408"/>
    </location>
</feature>
<dbReference type="GO" id="GO:0015297">
    <property type="term" value="F:antiporter activity"/>
    <property type="evidence" value="ECO:0007669"/>
    <property type="project" value="InterPro"/>
</dbReference>
<dbReference type="Pfam" id="PF01554">
    <property type="entry name" value="MatE"/>
    <property type="match status" value="2"/>
</dbReference>
<organism evidence="8 9">
    <name type="scientific">Ramlibacter agri</name>
    <dbReference type="NCBI Taxonomy" id="2728837"/>
    <lineage>
        <taxon>Bacteria</taxon>
        <taxon>Pseudomonadati</taxon>
        <taxon>Pseudomonadota</taxon>
        <taxon>Betaproteobacteria</taxon>
        <taxon>Burkholderiales</taxon>
        <taxon>Comamonadaceae</taxon>
        <taxon>Ramlibacter</taxon>
    </lineage>
</organism>
<protein>
    <submittedName>
        <fullName evidence="8">MATE family efflux transporter</fullName>
    </submittedName>
</protein>
<feature type="transmembrane region" description="Helical" evidence="7">
    <location>
        <begin position="245"/>
        <end position="267"/>
    </location>
</feature>
<evidence type="ECO:0000313" key="9">
    <source>
        <dbReference type="Proteomes" id="UP000541185"/>
    </source>
</evidence>
<keyword evidence="9" id="KW-1185">Reference proteome</keyword>
<dbReference type="GO" id="GO:0042910">
    <property type="term" value="F:xenobiotic transmembrane transporter activity"/>
    <property type="evidence" value="ECO:0007669"/>
    <property type="project" value="InterPro"/>
</dbReference>
<keyword evidence="3" id="KW-1003">Cell membrane</keyword>
<feature type="transmembrane region" description="Helical" evidence="7">
    <location>
        <begin position="354"/>
        <end position="378"/>
    </location>
</feature>
<dbReference type="PIRSF" id="PIRSF006603">
    <property type="entry name" value="DinF"/>
    <property type="match status" value="1"/>
</dbReference>
<dbReference type="GO" id="GO:0005886">
    <property type="term" value="C:plasma membrane"/>
    <property type="evidence" value="ECO:0007669"/>
    <property type="project" value="UniProtKB-SubCell"/>
</dbReference>
<keyword evidence="6 7" id="KW-0472">Membrane</keyword>
<dbReference type="Proteomes" id="UP000541185">
    <property type="component" value="Unassembled WGS sequence"/>
</dbReference>
<proteinExistence type="predicted"/>
<feature type="transmembrane region" description="Helical" evidence="7">
    <location>
        <begin position="321"/>
        <end position="348"/>
    </location>
</feature>
<sequence length="451" mass="47356">MQPTPHARPLWTRFLVFLGPLVLTNVLQALAGTITTIYLGQLLGARALAAAVSFFPLFMCCIGFVIGLGAGASILIGQAWGAREPDKVRRVAGTVLVGALALSCIVAGVGELGIAPLMRALGTPADVLPDSIAYARVLLLALPALFLHLLSAAVLRGLGDSVTPLRALLVASSVWVALTPAFILGWLGLPRLGVTSAAWASLCGNSAAVAWLGWHLHRKQHMVAFGALRPYFHFNGPLLKTVARLGIPTGLFFITSSAADVGMLSLVNRHGSQATAAWGAVNQVMAYVQFPAMSIAIASSVFAAQAIGARQLAEVDHVTRVGLWLNLLLTGGLAVVAALAAPFAVALFLKDGAIIALASSLLHITVWGSIAFGMASVFTAVMRAAGTVRVPTSISLGCIALLLFPFAWSLENALGLQGIWVAYPLTYACALVLQTLYFYGVWKRRPIARLV</sequence>
<keyword evidence="5 7" id="KW-1133">Transmembrane helix</keyword>
<dbReference type="PANTHER" id="PTHR43549">
    <property type="entry name" value="MULTIDRUG RESISTANCE PROTEIN YPNP-RELATED"/>
    <property type="match status" value="1"/>
</dbReference>
<dbReference type="AlphaFoldDB" id="A0A848GWA5"/>